<feature type="transmembrane region" description="Helical" evidence="1">
    <location>
        <begin position="135"/>
        <end position="157"/>
    </location>
</feature>
<dbReference type="RefSeq" id="WP_084317949.1">
    <property type="nucleotide sequence ID" value="NZ_FNTY01000002.1"/>
</dbReference>
<dbReference type="PANTHER" id="PTHR19353:SF19">
    <property type="entry name" value="DELTA(5) FATTY ACID DESATURASE C-RELATED"/>
    <property type="match status" value="1"/>
</dbReference>
<evidence type="ECO:0000259" key="2">
    <source>
        <dbReference type="Pfam" id="PF00487"/>
    </source>
</evidence>
<dbReference type="GO" id="GO:0016717">
    <property type="term" value="F:oxidoreductase activity, acting on paired donors, with oxidation of a pair of donors resulting in the reduction of molecular oxygen to two molecules of water"/>
    <property type="evidence" value="ECO:0007669"/>
    <property type="project" value="TreeGrafter"/>
</dbReference>
<dbReference type="InterPro" id="IPR012171">
    <property type="entry name" value="Fatty_acid_desaturase"/>
</dbReference>
<keyword evidence="1" id="KW-0812">Transmembrane</keyword>
<protein>
    <submittedName>
        <fullName evidence="3">Fatty acid desaturase</fullName>
    </submittedName>
</protein>
<dbReference type="EMBL" id="FNTY01000002">
    <property type="protein sequence ID" value="SEE40610.1"/>
    <property type="molecule type" value="Genomic_DNA"/>
</dbReference>
<feature type="domain" description="Fatty acid desaturase" evidence="2">
    <location>
        <begin position="60"/>
        <end position="285"/>
    </location>
</feature>
<sequence>MTNNNNALARFIVPTEKRAAIAELTKVPTVSPMVLGLLIASTGGVIVTNVLAVLGHLSLGWACLLNTFLMYWQFTVAHDSIHRSAAKNQKLNDLFGHIGIATFAPQITLGIFRWAHIQHHRFTNGPKDPDNWMHGAALSLPLRWMLLEIGYLLFIVKSKDPIAMRHLRGALRNTAITVAIVAVLTYMGYGTEVLLLWFIPSRLTFILVGFVFFWLPHVKDDVESEQDLTLATSMRLGQEWLMTPVCQFHNYHLIHHLFPTMPAYQHVKAWQLLKPELMQRNLQIQHNFAIQPTVHMSH</sequence>
<evidence type="ECO:0000313" key="4">
    <source>
        <dbReference type="Proteomes" id="UP000198985"/>
    </source>
</evidence>
<feature type="transmembrane region" description="Helical" evidence="1">
    <location>
        <begin position="94"/>
        <end position="115"/>
    </location>
</feature>
<keyword evidence="1" id="KW-0472">Membrane</keyword>
<dbReference type="PANTHER" id="PTHR19353">
    <property type="entry name" value="FATTY ACID DESATURASE 2"/>
    <property type="match status" value="1"/>
</dbReference>
<feature type="transmembrane region" description="Helical" evidence="1">
    <location>
        <begin position="195"/>
        <end position="215"/>
    </location>
</feature>
<reference evidence="3 4" key="1">
    <citation type="submission" date="2016-10" db="EMBL/GenBank/DDBJ databases">
        <authorList>
            <person name="de Groot N.N."/>
        </authorList>
    </citation>
    <scope>NUCLEOTIDE SEQUENCE [LARGE SCALE GENOMIC DNA]</scope>
    <source>
        <strain evidence="3 4">BS3662</strain>
    </source>
</reference>
<feature type="transmembrane region" description="Helical" evidence="1">
    <location>
        <begin position="169"/>
        <end position="189"/>
    </location>
</feature>
<proteinExistence type="predicted"/>
<dbReference type="Proteomes" id="UP000198985">
    <property type="component" value="Unassembled WGS sequence"/>
</dbReference>
<dbReference type="Pfam" id="PF00487">
    <property type="entry name" value="FA_desaturase"/>
    <property type="match status" value="1"/>
</dbReference>
<dbReference type="AlphaFoldDB" id="A0A1H5IK93"/>
<dbReference type="GO" id="GO:0008610">
    <property type="term" value="P:lipid biosynthetic process"/>
    <property type="evidence" value="ECO:0007669"/>
    <property type="project" value="UniProtKB-ARBA"/>
</dbReference>
<evidence type="ECO:0000313" key="3">
    <source>
        <dbReference type="EMBL" id="SEE40610.1"/>
    </source>
</evidence>
<accession>A0A1H5IK93</accession>
<feature type="transmembrane region" description="Helical" evidence="1">
    <location>
        <begin position="53"/>
        <end position="74"/>
    </location>
</feature>
<dbReference type="InterPro" id="IPR005804">
    <property type="entry name" value="FA_desaturase_dom"/>
</dbReference>
<evidence type="ECO:0000256" key="1">
    <source>
        <dbReference type="SAM" id="Phobius"/>
    </source>
</evidence>
<feature type="transmembrane region" description="Helical" evidence="1">
    <location>
        <begin position="27"/>
        <end position="47"/>
    </location>
</feature>
<organism evidence="3 4">
    <name type="scientific">Pseudomonas migulae</name>
    <dbReference type="NCBI Taxonomy" id="78543"/>
    <lineage>
        <taxon>Bacteria</taxon>
        <taxon>Pseudomonadati</taxon>
        <taxon>Pseudomonadota</taxon>
        <taxon>Gammaproteobacteria</taxon>
        <taxon>Pseudomonadales</taxon>
        <taxon>Pseudomonadaceae</taxon>
        <taxon>Pseudomonas</taxon>
    </lineage>
</organism>
<keyword evidence="1" id="KW-1133">Transmembrane helix</keyword>
<gene>
    <name evidence="3" type="ORF">SAMN04490194_2108</name>
</gene>
<dbReference type="GO" id="GO:0016020">
    <property type="term" value="C:membrane"/>
    <property type="evidence" value="ECO:0007669"/>
    <property type="project" value="TreeGrafter"/>
</dbReference>
<name>A0A1H5IK93_9PSED</name>